<accession>A0ABP9JZK9</accession>
<reference evidence="3" key="1">
    <citation type="journal article" date="2019" name="Int. J. Syst. Evol. Microbiol.">
        <title>The Global Catalogue of Microorganisms (GCM) 10K type strain sequencing project: providing services to taxonomists for standard genome sequencing and annotation.</title>
        <authorList>
            <consortium name="The Broad Institute Genomics Platform"/>
            <consortium name="The Broad Institute Genome Sequencing Center for Infectious Disease"/>
            <person name="Wu L."/>
            <person name="Ma J."/>
        </authorList>
    </citation>
    <scope>NUCLEOTIDE SEQUENCE [LARGE SCALE GENOMIC DNA]</scope>
    <source>
        <strain evidence="3">JCM 18298</strain>
    </source>
</reference>
<comment type="caution">
    <text evidence="2">The sequence shown here is derived from an EMBL/GenBank/DDBJ whole genome shotgun (WGS) entry which is preliminary data.</text>
</comment>
<keyword evidence="1" id="KW-0472">Membrane</keyword>
<dbReference type="EMBL" id="BAABJM010000001">
    <property type="protein sequence ID" value="GAA5046834.1"/>
    <property type="molecule type" value="Genomic_DNA"/>
</dbReference>
<proteinExistence type="predicted"/>
<protein>
    <submittedName>
        <fullName evidence="2">Uncharacterized protein</fullName>
    </submittedName>
</protein>
<organism evidence="2 3">
    <name type="scientific">Nocardia callitridis</name>
    <dbReference type="NCBI Taxonomy" id="648753"/>
    <lineage>
        <taxon>Bacteria</taxon>
        <taxon>Bacillati</taxon>
        <taxon>Actinomycetota</taxon>
        <taxon>Actinomycetes</taxon>
        <taxon>Mycobacteriales</taxon>
        <taxon>Nocardiaceae</taxon>
        <taxon>Nocardia</taxon>
    </lineage>
</organism>
<keyword evidence="1" id="KW-0812">Transmembrane</keyword>
<evidence type="ECO:0000313" key="2">
    <source>
        <dbReference type="EMBL" id="GAA5046834.1"/>
    </source>
</evidence>
<gene>
    <name evidence="2" type="ORF">GCM10023318_12660</name>
</gene>
<feature type="transmembrane region" description="Helical" evidence="1">
    <location>
        <begin position="48"/>
        <end position="65"/>
    </location>
</feature>
<keyword evidence="1" id="KW-1133">Transmembrane helix</keyword>
<evidence type="ECO:0000256" key="1">
    <source>
        <dbReference type="SAM" id="Phobius"/>
    </source>
</evidence>
<evidence type="ECO:0000313" key="3">
    <source>
        <dbReference type="Proteomes" id="UP001500603"/>
    </source>
</evidence>
<name>A0ABP9JZK9_9NOCA</name>
<sequence>MLELGFSELGAPISVRHRVAARRLRYESRSPLRVDPRRFLPFPCGPNALALRVLVIALALLPMVLRRRRGGQTAARALQLPRRAVRVRWRRADAVIGASAIGFGTGHRGVVDVDRGRESRRVGEKVR</sequence>
<dbReference type="Proteomes" id="UP001500603">
    <property type="component" value="Unassembled WGS sequence"/>
</dbReference>
<keyword evidence="3" id="KW-1185">Reference proteome</keyword>